<dbReference type="Pfam" id="PF03259">
    <property type="entry name" value="Robl_LC7"/>
    <property type="match status" value="1"/>
</dbReference>
<evidence type="ECO:0000256" key="1">
    <source>
        <dbReference type="ARBA" id="ARBA00007191"/>
    </source>
</evidence>
<dbReference type="EMBL" id="CALNXK010000047">
    <property type="protein sequence ID" value="CAH3129817.1"/>
    <property type="molecule type" value="Genomic_DNA"/>
</dbReference>
<reference evidence="3 4" key="1">
    <citation type="submission" date="2022-05" db="EMBL/GenBank/DDBJ databases">
        <authorList>
            <consortium name="Genoscope - CEA"/>
            <person name="William W."/>
        </authorList>
    </citation>
    <scope>NUCLEOTIDE SEQUENCE [LARGE SCALE GENOMIC DNA]</scope>
</reference>
<dbReference type="Proteomes" id="UP001159405">
    <property type="component" value="Unassembled WGS sequence"/>
</dbReference>
<sequence length="192" mass="21664">MSHLGKIKPSYLYIYDRLNQRISEDDKSDMEQAHSSADLIHDYKIHLKDDGLGKYKISPLGHLKDLKEAETSATRVGVRTSNGEKKSTTNSIAKKKSEVEESLKRIQGHKGVVGIVIVNQEGIPIRTTMDNSTTVQYAGLIHQLTAKARSTVRDIDPQNDLTFLRIRSKKHEIMVAPDKEYLMIVIQDPSRP</sequence>
<comment type="similarity">
    <text evidence="1">Belongs to the GAMAD family.</text>
</comment>
<dbReference type="PANTHER" id="PTHR10779">
    <property type="entry name" value="DYNEIN LIGHT CHAIN ROADBLOCK"/>
    <property type="match status" value="1"/>
</dbReference>
<comment type="caution">
    <text evidence="3">The sequence shown here is derived from an EMBL/GenBank/DDBJ whole genome shotgun (WGS) entry which is preliminary data.</text>
</comment>
<gene>
    <name evidence="3" type="ORF">PLOB_00034296</name>
</gene>
<evidence type="ECO:0000313" key="4">
    <source>
        <dbReference type="Proteomes" id="UP001159405"/>
    </source>
</evidence>
<organism evidence="3 4">
    <name type="scientific">Porites lobata</name>
    <dbReference type="NCBI Taxonomy" id="104759"/>
    <lineage>
        <taxon>Eukaryota</taxon>
        <taxon>Metazoa</taxon>
        <taxon>Cnidaria</taxon>
        <taxon>Anthozoa</taxon>
        <taxon>Hexacorallia</taxon>
        <taxon>Scleractinia</taxon>
        <taxon>Fungiina</taxon>
        <taxon>Poritidae</taxon>
        <taxon>Porites</taxon>
    </lineage>
</organism>
<accession>A0ABN8P4C0</accession>
<proteinExistence type="inferred from homology"/>
<keyword evidence="4" id="KW-1185">Reference proteome</keyword>
<dbReference type="SUPFAM" id="SSF103196">
    <property type="entry name" value="Roadblock/LC7 domain"/>
    <property type="match status" value="1"/>
</dbReference>
<evidence type="ECO:0000259" key="2">
    <source>
        <dbReference type="SMART" id="SM00960"/>
    </source>
</evidence>
<dbReference type="SMART" id="SM00960">
    <property type="entry name" value="Robl_LC7"/>
    <property type="match status" value="1"/>
</dbReference>
<dbReference type="InterPro" id="IPR004942">
    <property type="entry name" value="Roadblock/LAMTOR2_dom"/>
</dbReference>
<name>A0ABN8P4C0_9CNID</name>
<dbReference type="Gene3D" id="3.30.450.30">
    <property type="entry name" value="Dynein light chain 2a, cytoplasmic"/>
    <property type="match status" value="1"/>
</dbReference>
<evidence type="ECO:0000313" key="3">
    <source>
        <dbReference type="EMBL" id="CAH3129817.1"/>
    </source>
</evidence>
<protein>
    <recommendedName>
        <fullName evidence="2">Roadblock/LAMTOR2 domain-containing protein</fullName>
    </recommendedName>
</protein>
<feature type="domain" description="Roadblock/LAMTOR2" evidence="2">
    <location>
        <begin position="99"/>
        <end position="187"/>
    </location>
</feature>